<evidence type="ECO:0000313" key="3">
    <source>
        <dbReference type="Proteomes" id="UP000225277"/>
    </source>
</evidence>
<protein>
    <recommendedName>
        <fullName evidence="4">Myb-like domain-containing protein</fullName>
    </recommendedName>
</protein>
<evidence type="ECO:0000313" key="2">
    <source>
        <dbReference type="EMBL" id="CZT14985.1"/>
    </source>
</evidence>
<evidence type="ECO:0000256" key="1">
    <source>
        <dbReference type="SAM" id="MobiDB-lite"/>
    </source>
</evidence>
<evidence type="ECO:0008006" key="4">
    <source>
        <dbReference type="Google" id="ProtNLM"/>
    </source>
</evidence>
<reference evidence="2 3" key="1">
    <citation type="submission" date="2016-03" db="EMBL/GenBank/DDBJ databases">
        <authorList>
            <person name="Ploux O."/>
        </authorList>
    </citation>
    <scope>NUCLEOTIDE SEQUENCE [LARGE SCALE GENOMIC DNA]</scope>
    <source>
        <strain evidence="2 3">URUG2</strain>
    </source>
</reference>
<name>A0A2D3UPS4_9PEZI</name>
<keyword evidence="3" id="KW-1185">Reference proteome</keyword>
<dbReference type="EMBL" id="FJUY01000001">
    <property type="protein sequence ID" value="CZT14985.1"/>
    <property type="molecule type" value="Genomic_DNA"/>
</dbReference>
<feature type="region of interest" description="Disordered" evidence="1">
    <location>
        <begin position="280"/>
        <end position="328"/>
    </location>
</feature>
<proteinExistence type="predicted"/>
<dbReference type="GeneID" id="35596234"/>
<dbReference type="Proteomes" id="UP000225277">
    <property type="component" value="Unassembled WGS sequence"/>
</dbReference>
<dbReference type="AlphaFoldDB" id="A0A2D3UPS4"/>
<gene>
    <name evidence="2" type="ORF">RCC_00903</name>
</gene>
<accession>A0A2D3UPS4</accession>
<feature type="compositionally biased region" description="Basic and acidic residues" evidence="1">
    <location>
        <begin position="295"/>
        <end position="316"/>
    </location>
</feature>
<sequence>MLAVRRLGTVTDGSVWRAVHTVRFQEGWRAKHDGARVDHPTKHDNARVDHVTSAAPTRTRTPNEIRNVAWSREEEAVLRELIGKKMDKRSIAEAVGRSHNAVVNRLWVLRRDGQELVRRRRWTPAEHHHMLDLYAVNFPPVLIAARLNRTIRSIYCRILKLRQTKTPFKPKFKSPAITPSDKETMLSLRDAGWTADRVCAEHFPQYTVSSVRHACNYYRSYRHTGTERSFHKWSEEEVKQLVELRREKVRWKVVAATLQCGIAACRAKYYRVMTSHAGVDDAKRGVSPSPALAGGEKEGKEEGEQKQKQKQRRGDEMAQLGVEGRKER</sequence>
<dbReference type="RefSeq" id="XP_023621882.1">
    <property type="nucleotide sequence ID" value="XM_023766114.1"/>
</dbReference>
<organism evidence="2 3">
    <name type="scientific">Ramularia collo-cygni</name>
    <dbReference type="NCBI Taxonomy" id="112498"/>
    <lineage>
        <taxon>Eukaryota</taxon>
        <taxon>Fungi</taxon>
        <taxon>Dikarya</taxon>
        <taxon>Ascomycota</taxon>
        <taxon>Pezizomycotina</taxon>
        <taxon>Dothideomycetes</taxon>
        <taxon>Dothideomycetidae</taxon>
        <taxon>Mycosphaerellales</taxon>
        <taxon>Mycosphaerellaceae</taxon>
        <taxon>Ramularia</taxon>
    </lineage>
</organism>